<evidence type="ECO:0000313" key="3">
    <source>
        <dbReference type="Proteomes" id="UP000250235"/>
    </source>
</evidence>
<evidence type="ECO:0000256" key="1">
    <source>
        <dbReference type="SAM" id="MobiDB-lite"/>
    </source>
</evidence>
<evidence type="ECO:0000313" key="2">
    <source>
        <dbReference type="EMBL" id="KZV51000.1"/>
    </source>
</evidence>
<organism evidence="2 3">
    <name type="scientific">Dorcoceras hygrometricum</name>
    <dbReference type="NCBI Taxonomy" id="472368"/>
    <lineage>
        <taxon>Eukaryota</taxon>
        <taxon>Viridiplantae</taxon>
        <taxon>Streptophyta</taxon>
        <taxon>Embryophyta</taxon>
        <taxon>Tracheophyta</taxon>
        <taxon>Spermatophyta</taxon>
        <taxon>Magnoliopsida</taxon>
        <taxon>eudicotyledons</taxon>
        <taxon>Gunneridae</taxon>
        <taxon>Pentapetalae</taxon>
        <taxon>asterids</taxon>
        <taxon>lamiids</taxon>
        <taxon>Lamiales</taxon>
        <taxon>Gesneriaceae</taxon>
        <taxon>Didymocarpoideae</taxon>
        <taxon>Trichosporeae</taxon>
        <taxon>Loxocarpinae</taxon>
        <taxon>Dorcoceras</taxon>
    </lineage>
</organism>
<accession>A0A2Z7CV76</accession>
<proteinExistence type="predicted"/>
<keyword evidence="3" id="KW-1185">Reference proteome</keyword>
<gene>
    <name evidence="2" type="ORF">F511_44538</name>
</gene>
<dbReference type="AlphaFoldDB" id="A0A2Z7CV76"/>
<dbReference type="EMBL" id="KQ992146">
    <property type="protein sequence ID" value="KZV51000.1"/>
    <property type="molecule type" value="Genomic_DNA"/>
</dbReference>
<dbReference type="Proteomes" id="UP000250235">
    <property type="component" value="Unassembled WGS sequence"/>
</dbReference>
<name>A0A2Z7CV76_9LAMI</name>
<sequence>MESAVMTSVVMSSQSAVGNQRMKRSARETTASWNQQRFALTLKIQQMLFALITSRKIPVASYSGSSRKLHCYCISSRHGIQTQEKQNRKMISRSAKIKTQRKNSAEAQSSSRHESAAKQLTIYESWMSTAELKFKWRKRQEACKRKGQKYYSLSVLSRTLLNGKNFVSNGINLNRGFIYFESAIEEEHCEFDVVRTQSCC</sequence>
<feature type="region of interest" description="Disordered" evidence="1">
    <location>
        <begin position="83"/>
        <end position="113"/>
    </location>
</feature>
<reference evidence="2 3" key="1">
    <citation type="journal article" date="2015" name="Proc. Natl. Acad. Sci. U.S.A.">
        <title>The resurrection genome of Boea hygrometrica: A blueprint for survival of dehydration.</title>
        <authorList>
            <person name="Xiao L."/>
            <person name="Yang G."/>
            <person name="Zhang L."/>
            <person name="Yang X."/>
            <person name="Zhao S."/>
            <person name="Ji Z."/>
            <person name="Zhou Q."/>
            <person name="Hu M."/>
            <person name="Wang Y."/>
            <person name="Chen M."/>
            <person name="Xu Y."/>
            <person name="Jin H."/>
            <person name="Xiao X."/>
            <person name="Hu G."/>
            <person name="Bao F."/>
            <person name="Hu Y."/>
            <person name="Wan P."/>
            <person name="Li L."/>
            <person name="Deng X."/>
            <person name="Kuang T."/>
            <person name="Xiang C."/>
            <person name="Zhu J.K."/>
            <person name="Oliver M.J."/>
            <person name="He Y."/>
        </authorList>
    </citation>
    <scope>NUCLEOTIDE SEQUENCE [LARGE SCALE GENOMIC DNA]</scope>
    <source>
        <strain evidence="3">cv. XS01</strain>
    </source>
</reference>
<protein>
    <submittedName>
        <fullName evidence="2">Uncharacterized protein</fullName>
    </submittedName>
</protein>
<feature type="compositionally biased region" description="Basic residues" evidence="1">
    <location>
        <begin position="88"/>
        <end position="101"/>
    </location>
</feature>